<evidence type="ECO:0000256" key="1">
    <source>
        <dbReference type="ARBA" id="ARBA00022448"/>
    </source>
</evidence>
<dbReference type="PROSITE" id="PS50893">
    <property type="entry name" value="ABC_TRANSPORTER_2"/>
    <property type="match status" value="1"/>
</dbReference>
<dbReference type="PANTHER" id="PTHR42788:SF2">
    <property type="entry name" value="ABC TRANSPORTER ATP-BINDING PROTEIN"/>
    <property type="match status" value="1"/>
</dbReference>
<keyword evidence="6" id="KW-1185">Reference proteome</keyword>
<evidence type="ECO:0000313" key="6">
    <source>
        <dbReference type="Proteomes" id="UP000565468"/>
    </source>
</evidence>
<sequence length="261" mass="29535">MTQHKIEISGVSKWFRRNGEEIAAMRETNLSIEAGRFVSIIGPSGCGKSTLFNIIAGLMPPSTGKVLADGENIIGKTGYVGYMLQKDMLLPWRTILDNIILGMEVRGVPYQEAVRRALPLMEKYGLKGFDKHYPKELSGGMRQRAALLRTLLYDRDIILLDEPFGALDAQTRLTMQNWLLQIWQDFGKTVLFVTHDIDEAIYLSDDIYVFSSRPGRIKSKITVTMDRPRKTEDMTSPAFMELKHHLMDLLSAGHEEEPISS</sequence>
<dbReference type="CDD" id="cd03293">
    <property type="entry name" value="ABC_NrtD_SsuB_transporters"/>
    <property type="match status" value="1"/>
</dbReference>
<dbReference type="SMART" id="SM00382">
    <property type="entry name" value="AAA"/>
    <property type="match status" value="1"/>
</dbReference>
<evidence type="ECO:0000256" key="2">
    <source>
        <dbReference type="ARBA" id="ARBA00022741"/>
    </source>
</evidence>
<feature type="domain" description="ABC transporter" evidence="4">
    <location>
        <begin position="6"/>
        <end position="237"/>
    </location>
</feature>
<keyword evidence="3 5" id="KW-0067">ATP-binding</keyword>
<dbReference type="InterPro" id="IPR027417">
    <property type="entry name" value="P-loop_NTPase"/>
</dbReference>
<dbReference type="EMBL" id="JABBPN010000003">
    <property type="protein sequence ID" value="NMO95173.1"/>
    <property type="molecule type" value="Genomic_DNA"/>
</dbReference>
<dbReference type="Proteomes" id="UP000565468">
    <property type="component" value="Unassembled WGS sequence"/>
</dbReference>
<protein>
    <submittedName>
        <fullName evidence="5">ABC transporter ATP-binding protein</fullName>
    </submittedName>
</protein>
<gene>
    <name evidence="5" type="ORF">HII30_05140</name>
</gene>
<dbReference type="Gene3D" id="3.40.50.300">
    <property type="entry name" value="P-loop containing nucleotide triphosphate hydrolases"/>
    <property type="match status" value="1"/>
</dbReference>
<dbReference type="SUPFAM" id="SSF52540">
    <property type="entry name" value="P-loop containing nucleoside triphosphate hydrolases"/>
    <property type="match status" value="1"/>
</dbReference>
<dbReference type="RefSeq" id="WP_169503925.1">
    <property type="nucleotide sequence ID" value="NZ_JABBPN010000003.1"/>
</dbReference>
<keyword evidence="2" id="KW-0547">Nucleotide-binding</keyword>
<name>A0A848M5T7_PAELE</name>
<dbReference type="PROSITE" id="PS00211">
    <property type="entry name" value="ABC_TRANSPORTER_1"/>
    <property type="match status" value="1"/>
</dbReference>
<dbReference type="GO" id="GO:0016887">
    <property type="term" value="F:ATP hydrolysis activity"/>
    <property type="evidence" value="ECO:0007669"/>
    <property type="project" value="InterPro"/>
</dbReference>
<evidence type="ECO:0000313" key="5">
    <source>
        <dbReference type="EMBL" id="NMO95173.1"/>
    </source>
</evidence>
<dbReference type="GO" id="GO:0005524">
    <property type="term" value="F:ATP binding"/>
    <property type="evidence" value="ECO:0007669"/>
    <property type="project" value="UniProtKB-KW"/>
</dbReference>
<comment type="caution">
    <text evidence="5">The sequence shown here is derived from an EMBL/GenBank/DDBJ whole genome shotgun (WGS) entry which is preliminary data.</text>
</comment>
<evidence type="ECO:0000259" key="4">
    <source>
        <dbReference type="PROSITE" id="PS50893"/>
    </source>
</evidence>
<dbReference type="InterPro" id="IPR050166">
    <property type="entry name" value="ABC_transporter_ATP-bind"/>
</dbReference>
<organism evidence="5 6">
    <name type="scientific">Paenibacillus lemnae</name>
    <dbReference type="NCBI Taxonomy" id="1330551"/>
    <lineage>
        <taxon>Bacteria</taxon>
        <taxon>Bacillati</taxon>
        <taxon>Bacillota</taxon>
        <taxon>Bacilli</taxon>
        <taxon>Bacillales</taxon>
        <taxon>Paenibacillaceae</taxon>
        <taxon>Paenibacillus</taxon>
    </lineage>
</organism>
<dbReference type="Pfam" id="PF00005">
    <property type="entry name" value="ABC_tran"/>
    <property type="match status" value="1"/>
</dbReference>
<dbReference type="PANTHER" id="PTHR42788">
    <property type="entry name" value="TAURINE IMPORT ATP-BINDING PROTEIN-RELATED"/>
    <property type="match status" value="1"/>
</dbReference>
<evidence type="ECO:0000256" key="3">
    <source>
        <dbReference type="ARBA" id="ARBA00022840"/>
    </source>
</evidence>
<dbReference type="InterPro" id="IPR017871">
    <property type="entry name" value="ABC_transporter-like_CS"/>
</dbReference>
<proteinExistence type="predicted"/>
<dbReference type="InterPro" id="IPR003439">
    <property type="entry name" value="ABC_transporter-like_ATP-bd"/>
</dbReference>
<accession>A0A848M5T7</accession>
<reference evidence="5 6" key="1">
    <citation type="submission" date="2020-04" db="EMBL/GenBank/DDBJ databases">
        <title>Paenibacillus algicola sp. nov., a novel marine bacterium producing alginate lyase.</title>
        <authorList>
            <person name="Huang H."/>
        </authorList>
    </citation>
    <scope>NUCLEOTIDE SEQUENCE [LARGE SCALE GENOMIC DNA]</scope>
    <source>
        <strain evidence="5 6">L7-75</strain>
    </source>
</reference>
<keyword evidence="1" id="KW-0813">Transport</keyword>
<dbReference type="AlphaFoldDB" id="A0A848M5T7"/>
<dbReference type="InterPro" id="IPR003593">
    <property type="entry name" value="AAA+_ATPase"/>
</dbReference>